<dbReference type="InterPro" id="IPR011059">
    <property type="entry name" value="Metal-dep_hydrolase_composite"/>
</dbReference>
<evidence type="ECO:0000313" key="2">
    <source>
        <dbReference type="EMBL" id="MFJ1269189.1"/>
    </source>
</evidence>
<gene>
    <name evidence="2" type="ORF">ACD661_11535</name>
</gene>
<dbReference type="InterPro" id="IPR013108">
    <property type="entry name" value="Amidohydro_3"/>
</dbReference>
<accession>A0ABW8DC98</accession>
<proteinExistence type="predicted"/>
<dbReference type="SUPFAM" id="SSF51338">
    <property type="entry name" value="Composite domain of metallo-dependent hydrolases"/>
    <property type="match status" value="1"/>
</dbReference>
<comment type="caution">
    <text evidence="2">The sequence shown here is derived from an EMBL/GenBank/DDBJ whole genome shotgun (WGS) entry which is preliminary data.</text>
</comment>
<keyword evidence="3" id="KW-1185">Reference proteome</keyword>
<dbReference type="EMBL" id="JBGORX010000004">
    <property type="protein sequence ID" value="MFJ1269189.1"/>
    <property type="molecule type" value="Genomic_DNA"/>
</dbReference>
<dbReference type="InterPro" id="IPR052349">
    <property type="entry name" value="Metallo-hydrolase_Enzymes"/>
</dbReference>
<dbReference type="NCBIfam" id="NF005312">
    <property type="entry name" value="PRK06846.1"/>
    <property type="match status" value="1"/>
</dbReference>
<dbReference type="PANTHER" id="PTHR32027">
    <property type="entry name" value="CYTOSINE DEAMINASE"/>
    <property type="match status" value="1"/>
</dbReference>
<dbReference type="RefSeq" id="WP_400188012.1">
    <property type="nucleotide sequence ID" value="NZ_JBGORX010000004.1"/>
</dbReference>
<dbReference type="Proteomes" id="UP001615550">
    <property type="component" value="Unassembled WGS sequence"/>
</dbReference>
<evidence type="ECO:0000313" key="3">
    <source>
        <dbReference type="Proteomes" id="UP001615550"/>
    </source>
</evidence>
<dbReference type="Gene3D" id="2.30.40.10">
    <property type="entry name" value="Urease, subunit C, domain 1"/>
    <property type="match status" value="1"/>
</dbReference>
<organism evidence="2 3">
    <name type="scientific">Legionella lytica</name>
    <dbReference type="NCBI Taxonomy" id="96232"/>
    <lineage>
        <taxon>Bacteria</taxon>
        <taxon>Pseudomonadati</taxon>
        <taxon>Pseudomonadota</taxon>
        <taxon>Gammaproteobacteria</taxon>
        <taxon>Legionellales</taxon>
        <taxon>Legionellaceae</taxon>
        <taxon>Legionella</taxon>
    </lineage>
</organism>
<reference evidence="2 3" key="1">
    <citation type="submission" date="2024-08" db="EMBL/GenBank/DDBJ databases">
        <title>Draft Genome Sequence of Legionella lytica strain DSB2004, Isolated From a Fire Sprinkler System.</title>
        <authorList>
            <person name="Everhart A.D."/>
            <person name="Kidane D.T."/>
            <person name="Farone A.L."/>
            <person name="Farone M.B."/>
        </authorList>
    </citation>
    <scope>NUCLEOTIDE SEQUENCE [LARGE SCALE GENOMIC DNA]</scope>
    <source>
        <strain evidence="2 3">DSB2004</strain>
    </source>
</reference>
<name>A0ABW8DC98_9GAMM</name>
<dbReference type="SUPFAM" id="SSF51556">
    <property type="entry name" value="Metallo-dependent hydrolases"/>
    <property type="match status" value="1"/>
</dbReference>
<protein>
    <submittedName>
        <fullName evidence="2">Amidohydrolase</fullName>
    </submittedName>
</protein>
<evidence type="ECO:0000259" key="1">
    <source>
        <dbReference type="Pfam" id="PF07969"/>
    </source>
</evidence>
<sequence>MNTVKQSIVFKNVRLETGFIYEEGEISGTRTDLFLVEIANGKITNVLANAPNEHALDAKGMLMLPAFKDMHVHLDKTLYGLPWKAVPGKSRTIKDMIALEQHIIPELLNTSIHRSEQLIELLQSYGISYARSHFNIEPSSGLNSLEHLEIALEHKKDSFSAELVAFPQHGIYYTQTESLMREVAQFKSVGFLGGLDPTSIDGSIEKPIDFTVALALEHNKGIDIHLHETGNSGVNTIDYLVDKALENPQLAGKVYISHAYVFAFLPEKEVERLASRLAEAKIGIATAVPFRNNMVMPLPTLWKHGVKVVIGNDNIQDHWGTLGSGNLLQKANIAADLYGLETEFALSRLLKMATNKILPLNDQGKQQWPKAGDDANMVFLDASCSAEVVSRMSCVKSLIHQGNIVY</sequence>
<feature type="domain" description="Amidohydrolase 3" evidence="1">
    <location>
        <begin position="210"/>
        <end position="406"/>
    </location>
</feature>
<dbReference type="PANTHER" id="PTHR32027:SF9">
    <property type="entry name" value="BLL3847 PROTEIN"/>
    <property type="match status" value="1"/>
</dbReference>
<dbReference type="Gene3D" id="3.20.20.140">
    <property type="entry name" value="Metal-dependent hydrolases"/>
    <property type="match status" value="1"/>
</dbReference>
<dbReference type="CDD" id="cd01293">
    <property type="entry name" value="Bact_CD"/>
    <property type="match status" value="1"/>
</dbReference>
<dbReference type="Pfam" id="PF07969">
    <property type="entry name" value="Amidohydro_3"/>
    <property type="match status" value="1"/>
</dbReference>
<dbReference type="InterPro" id="IPR032466">
    <property type="entry name" value="Metal_Hydrolase"/>
</dbReference>